<organism evidence="2 3">
    <name type="scientific">Pseudomarimonas arenosa</name>
    <dbReference type="NCBI Taxonomy" id="2774145"/>
    <lineage>
        <taxon>Bacteria</taxon>
        <taxon>Pseudomonadati</taxon>
        <taxon>Pseudomonadota</taxon>
        <taxon>Gammaproteobacteria</taxon>
        <taxon>Lysobacterales</taxon>
        <taxon>Lysobacteraceae</taxon>
        <taxon>Pseudomarimonas</taxon>
    </lineage>
</organism>
<keyword evidence="3" id="KW-1185">Reference proteome</keyword>
<evidence type="ECO:0000256" key="1">
    <source>
        <dbReference type="SAM" id="MobiDB-lite"/>
    </source>
</evidence>
<evidence type="ECO:0000313" key="3">
    <source>
        <dbReference type="Proteomes" id="UP000613768"/>
    </source>
</evidence>
<dbReference type="AlphaFoldDB" id="A0AAW3ZDX7"/>
<accession>A0AAW3ZDX7</accession>
<dbReference type="EMBL" id="JACYTR010000002">
    <property type="protein sequence ID" value="MBD8524428.1"/>
    <property type="molecule type" value="Genomic_DNA"/>
</dbReference>
<feature type="compositionally biased region" description="Basic and acidic residues" evidence="1">
    <location>
        <begin position="60"/>
        <end position="70"/>
    </location>
</feature>
<reference evidence="2 3" key="1">
    <citation type="submission" date="2020-09" db="EMBL/GenBank/DDBJ databases">
        <title>Pseudoxanthomonas sp. CAU 1598 isolated from sand of Yaerae Beach.</title>
        <authorList>
            <person name="Kim W."/>
        </authorList>
    </citation>
    <scope>NUCLEOTIDE SEQUENCE [LARGE SCALE GENOMIC DNA]</scope>
    <source>
        <strain evidence="2 3">CAU 1598</strain>
    </source>
</reference>
<dbReference type="RefSeq" id="WP_192027771.1">
    <property type="nucleotide sequence ID" value="NZ_JACYTR010000002.1"/>
</dbReference>
<evidence type="ECO:0000313" key="2">
    <source>
        <dbReference type="EMBL" id="MBD8524428.1"/>
    </source>
</evidence>
<name>A0AAW3ZDX7_9GAMM</name>
<dbReference type="Proteomes" id="UP000613768">
    <property type="component" value="Unassembled WGS sequence"/>
</dbReference>
<protein>
    <submittedName>
        <fullName evidence="2">Uncharacterized protein</fullName>
    </submittedName>
</protein>
<gene>
    <name evidence="2" type="ORF">IFO71_01620</name>
</gene>
<comment type="caution">
    <text evidence="2">The sequence shown here is derived from an EMBL/GenBank/DDBJ whole genome shotgun (WGS) entry which is preliminary data.</text>
</comment>
<feature type="region of interest" description="Disordered" evidence="1">
    <location>
        <begin position="45"/>
        <end position="70"/>
    </location>
</feature>
<proteinExistence type="predicted"/>
<sequence length="70" mass="8140">MGLREVHYDGGKIAAWRLREARPSGESFAELRRNLQRMTEALQKSVLEERQMDGKSTPVETEHQPHQPRL</sequence>